<organism evidence="1 2">
    <name type="scientific">Dentiscutata erythropus</name>
    <dbReference type="NCBI Taxonomy" id="1348616"/>
    <lineage>
        <taxon>Eukaryota</taxon>
        <taxon>Fungi</taxon>
        <taxon>Fungi incertae sedis</taxon>
        <taxon>Mucoromycota</taxon>
        <taxon>Glomeromycotina</taxon>
        <taxon>Glomeromycetes</taxon>
        <taxon>Diversisporales</taxon>
        <taxon>Gigasporaceae</taxon>
        <taxon>Dentiscutata</taxon>
    </lineage>
</organism>
<reference evidence="1" key="1">
    <citation type="submission" date="2021-06" db="EMBL/GenBank/DDBJ databases">
        <authorList>
            <person name="Kallberg Y."/>
            <person name="Tangrot J."/>
            <person name="Rosling A."/>
        </authorList>
    </citation>
    <scope>NUCLEOTIDE SEQUENCE</scope>
    <source>
        <strain evidence="1">MA453B</strain>
    </source>
</reference>
<dbReference type="InterPro" id="IPR011009">
    <property type="entry name" value="Kinase-like_dom_sf"/>
</dbReference>
<dbReference type="Gene3D" id="1.25.40.10">
    <property type="entry name" value="Tetratricopeptide repeat domain"/>
    <property type="match status" value="1"/>
</dbReference>
<dbReference type="SMART" id="SM00671">
    <property type="entry name" value="SEL1"/>
    <property type="match status" value="2"/>
</dbReference>
<name>A0A9N8WAY1_9GLOM</name>
<comment type="caution">
    <text evidence="1">The sequence shown here is derived from an EMBL/GenBank/DDBJ whole genome shotgun (WGS) entry which is preliminary data.</text>
</comment>
<feature type="non-terminal residue" evidence="1">
    <location>
        <position position="321"/>
    </location>
</feature>
<dbReference type="Gene3D" id="1.10.510.10">
    <property type="entry name" value="Transferase(Phosphotransferase) domain 1"/>
    <property type="match status" value="1"/>
</dbReference>
<evidence type="ECO:0000313" key="1">
    <source>
        <dbReference type="EMBL" id="CAG8483427.1"/>
    </source>
</evidence>
<gene>
    <name evidence="1" type="ORF">DERYTH_LOCUS2044</name>
</gene>
<evidence type="ECO:0000313" key="2">
    <source>
        <dbReference type="Proteomes" id="UP000789405"/>
    </source>
</evidence>
<accession>A0A9N8WAY1</accession>
<dbReference type="AlphaFoldDB" id="A0A9N8WAY1"/>
<dbReference type="InterPro" id="IPR011990">
    <property type="entry name" value="TPR-like_helical_dom_sf"/>
</dbReference>
<dbReference type="SUPFAM" id="SSF81901">
    <property type="entry name" value="HCP-like"/>
    <property type="match status" value="1"/>
</dbReference>
<dbReference type="Pfam" id="PF08238">
    <property type="entry name" value="Sel1"/>
    <property type="match status" value="3"/>
</dbReference>
<keyword evidence="2" id="KW-1185">Reference proteome</keyword>
<protein>
    <submittedName>
        <fullName evidence="1">9455_t:CDS:1</fullName>
    </submittedName>
</protein>
<sequence>NLIKIDSGGFGKVYKANYGAKMFVALKSYLDDSNMKEIVNEEVVNQQNYGIRERIVEGTPIGYSKIFQQCWQTDPNLRPTMDQVYDALKNVDLNSPVHTDQTPQTPVCINSANNINLEICIDDFHNNILRQNDNITQRYESWDFEANKLWDTLVDLTNVGRDFAQISKMIIEREKESIKYIFDWLEHQNEKKELDSNLKCLYGFFYFMGISTKKNHETAYKLFKEAAKTNATAVFYLGECFRCGYYVEKSLEKAIEFYKKSEDECERSIDALGFCYLNGIGGAVVCFNSLNRVTYIIIDLLNQYEDRKQRTIEIFFPIWFN</sequence>
<dbReference type="Proteomes" id="UP000789405">
    <property type="component" value="Unassembled WGS sequence"/>
</dbReference>
<dbReference type="SUPFAM" id="SSF56112">
    <property type="entry name" value="Protein kinase-like (PK-like)"/>
    <property type="match status" value="1"/>
</dbReference>
<dbReference type="EMBL" id="CAJVPY010000613">
    <property type="protein sequence ID" value="CAG8483427.1"/>
    <property type="molecule type" value="Genomic_DNA"/>
</dbReference>
<proteinExistence type="predicted"/>
<dbReference type="OrthoDB" id="2431425at2759"/>
<dbReference type="InterPro" id="IPR006597">
    <property type="entry name" value="Sel1-like"/>
</dbReference>